<keyword evidence="5 8" id="KW-0067">ATP-binding</keyword>
<dbReference type="GO" id="GO:0006275">
    <property type="term" value="P:regulation of DNA replication"/>
    <property type="evidence" value="ECO:0007669"/>
    <property type="project" value="UniProtKB-UniRule"/>
</dbReference>
<dbReference type="SUPFAM" id="SSF48295">
    <property type="entry name" value="TrpR-like"/>
    <property type="match status" value="1"/>
</dbReference>
<comment type="domain">
    <text evidence="8">Domain I is involved in oligomerization and binding regulators, domain II is flexibile and of varying length in different bacteria, domain III forms the AAA+ region, while domain IV binds dsDNA.</text>
</comment>
<keyword evidence="6 8" id="KW-0446">Lipid-binding</keyword>
<dbReference type="AlphaFoldDB" id="A0A0R2RKD0"/>
<dbReference type="InterPro" id="IPR020591">
    <property type="entry name" value="Chromosome_initiator_DnaA-like"/>
</dbReference>
<dbReference type="InterPro" id="IPR013159">
    <property type="entry name" value="DnaA_C"/>
</dbReference>
<evidence type="ECO:0000256" key="10">
    <source>
        <dbReference type="RuleBase" id="RU000577"/>
    </source>
</evidence>
<dbReference type="SMART" id="SM00382">
    <property type="entry name" value="AAA"/>
    <property type="match status" value="1"/>
</dbReference>
<feature type="domain" description="AAA+ ATPase" evidence="12">
    <location>
        <begin position="143"/>
        <end position="273"/>
    </location>
</feature>
<comment type="similarity">
    <text evidence="1 8 11">Belongs to the DnaA family.</text>
</comment>
<feature type="binding site" evidence="8">
    <location>
        <position position="158"/>
    </location>
    <ligand>
        <name>ATP</name>
        <dbReference type="ChEBI" id="CHEBI:30616"/>
    </ligand>
</feature>
<evidence type="ECO:0000259" key="13">
    <source>
        <dbReference type="SMART" id="SM00760"/>
    </source>
</evidence>
<feature type="region of interest" description="Domain IV, binds dsDNA" evidence="8">
    <location>
        <begin position="327"/>
        <end position="451"/>
    </location>
</feature>
<keyword evidence="4 8" id="KW-0547">Nucleotide-binding</keyword>
<dbReference type="EMBL" id="LIBO01000008">
    <property type="protein sequence ID" value="KRO63092.1"/>
    <property type="molecule type" value="Genomic_DNA"/>
</dbReference>
<evidence type="ECO:0000259" key="12">
    <source>
        <dbReference type="SMART" id="SM00382"/>
    </source>
</evidence>
<sequence>MSNPPEIWVKVCRELEKVITPDALHRWFSSIVPISYEAGRLVLGVENAIYQYWIEENYLNQLKECATLAVGREVKISFDVVGSKDRPTPSAEEHLLQAEGKEKSKPLTGELVSRYTFESFVAGVNSQFAHAASTAVADAPARTYNPLFIHGSVGLGKTHLLHAIGHRIMQKKKGAKIVYVTSEQFTNEFISAIQHGELVKFRRRFRQADCLLIDDVQFFSGKDRSQEEFFHTFNTLFDGNRQIVLSSDSPPGDVANLQKRLVSRFEWGLSAELQSPDIETRLAILRKKTSTMQVRLGESVLHFIAERVKTNVRRLEGALNRVAAWAALHDRHITPAQVEELLKDFIQQETKPIVTIELIQRRVAEGYDLRVADMTSKRRPAHIALPRMVAMYLSRKMTGKSLQEIGESFGGRDHGTVLHACKTITSKMQGDERLHQMVGLLTHKLEEPAER</sequence>
<dbReference type="GO" id="GO:0006270">
    <property type="term" value="P:DNA replication initiation"/>
    <property type="evidence" value="ECO:0007669"/>
    <property type="project" value="UniProtKB-UniRule"/>
</dbReference>
<dbReference type="InterPro" id="IPR027417">
    <property type="entry name" value="P-loop_NTPase"/>
</dbReference>
<evidence type="ECO:0000313" key="15">
    <source>
        <dbReference type="Proteomes" id="UP000051269"/>
    </source>
</evidence>
<dbReference type="CDD" id="cd00009">
    <property type="entry name" value="AAA"/>
    <property type="match status" value="1"/>
</dbReference>
<evidence type="ECO:0000256" key="5">
    <source>
        <dbReference type="ARBA" id="ARBA00022840"/>
    </source>
</evidence>
<accession>A0A0R2RKD0</accession>
<keyword evidence="7 8" id="KW-0238">DNA-binding</keyword>
<dbReference type="PRINTS" id="PR00051">
    <property type="entry name" value="DNAA"/>
</dbReference>
<evidence type="ECO:0000256" key="3">
    <source>
        <dbReference type="ARBA" id="ARBA00022705"/>
    </source>
</evidence>
<dbReference type="GO" id="GO:0005524">
    <property type="term" value="F:ATP binding"/>
    <property type="evidence" value="ECO:0007669"/>
    <property type="project" value="UniProtKB-UniRule"/>
</dbReference>
<dbReference type="GO" id="GO:0005737">
    <property type="term" value="C:cytoplasm"/>
    <property type="evidence" value="ECO:0007669"/>
    <property type="project" value="UniProtKB-SubCell"/>
</dbReference>
<dbReference type="SUPFAM" id="SSF52540">
    <property type="entry name" value="P-loop containing nucleoside triphosphate hydrolases"/>
    <property type="match status" value="1"/>
</dbReference>
<evidence type="ECO:0000256" key="1">
    <source>
        <dbReference type="ARBA" id="ARBA00006583"/>
    </source>
</evidence>
<evidence type="ECO:0000256" key="8">
    <source>
        <dbReference type="HAMAP-Rule" id="MF_00377"/>
    </source>
</evidence>
<dbReference type="Pfam" id="PF00308">
    <property type="entry name" value="Bac_DnaA"/>
    <property type="match status" value="1"/>
</dbReference>
<dbReference type="CDD" id="cd06571">
    <property type="entry name" value="Bac_DnaA_C"/>
    <property type="match status" value="1"/>
</dbReference>
<dbReference type="Pfam" id="PF08299">
    <property type="entry name" value="Bac_DnaA_C"/>
    <property type="match status" value="1"/>
</dbReference>
<feature type="binding site" evidence="8">
    <location>
        <position position="154"/>
    </location>
    <ligand>
        <name>ATP</name>
        <dbReference type="ChEBI" id="CHEBI:30616"/>
    </ligand>
</feature>
<dbReference type="InterPro" id="IPR024633">
    <property type="entry name" value="DnaA_N_dom"/>
</dbReference>
<evidence type="ECO:0000256" key="11">
    <source>
        <dbReference type="RuleBase" id="RU004227"/>
    </source>
</evidence>
<feature type="region of interest" description="Domain III, AAA+ region" evidence="8">
    <location>
        <begin position="110"/>
        <end position="326"/>
    </location>
</feature>
<evidence type="ECO:0000256" key="4">
    <source>
        <dbReference type="ARBA" id="ARBA00022741"/>
    </source>
</evidence>
<dbReference type="InterPro" id="IPR010921">
    <property type="entry name" value="Trp_repressor/repl_initiator"/>
</dbReference>
<comment type="subunit">
    <text evidence="8">Oligomerizes as a right-handed, spiral filament on DNA at oriC.</text>
</comment>
<comment type="function">
    <text evidence="8 10">Plays an essential role in the initiation and regulation of chromosomal replication. ATP-DnaA binds to the origin of replication (oriC) to initiate formation of the DNA replication initiation complex once per cell cycle. Binds the DnaA box (a 9 base pair repeat at the origin) and separates the double-stranded (ds)DNA. Forms a right-handed helical filament on oriC DNA; dsDNA binds to the exterior of the filament while single-stranded (ss)DNA is stabiized in the filament's interior. The ATP-DnaA-oriC complex binds and stabilizes one strand of the AT-rich DNA unwinding element (DUE), permitting loading of DNA polymerase. After initiation quickly degrades to an ADP-DnaA complex that is not apt for DNA replication. Binds acidic phospholipids.</text>
</comment>
<dbReference type="InterPro" id="IPR001957">
    <property type="entry name" value="Chromosome_initiator_DnaA"/>
</dbReference>
<dbReference type="PANTHER" id="PTHR30050">
    <property type="entry name" value="CHROMOSOMAL REPLICATION INITIATOR PROTEIN DNAA"/>
    <property type="match status" value="1"/>
</dbReference>
<evidence type="ECO:0000256" key="2">
    <source>
        <dbReference type="ARBA" id="ARBA00022490"/>
    </source>
</evidence>
<dbReference type="HAMAP" id="MF_00377">
    <property type="entry name" value="DnaA_bact"/>
    <property type="match status" value="1"/>
</dbReference>
<evidence type="ECO:0000256" key="6">
    <source>
        <dbReference type="ARBA" id="ARBA00023121"/>
    </source>
</evidence>
<dbReference type="NCBIfam" id="TIGR00362">
    <property type="entry name" value="DnaA"/>
    <property type="match status" value="1"/>
</dbReference>
<feature type="domain" description="Chromosomal replication initiator DnaA C-terminal" evidence="13">
    <location>
        <begin position="355"/>
        <end position="424"/>
    </location>
</feature>
<dbReference type="InterPro" id="IPR038454">
    <property type="entry name" value="DnaA_N_sf"/>
</dbReference>
<proteinExistence type="inferred from homology"/>
<dbReference type="Gene3D" id="1.10.1750.10">
    <property type="match status" value="1"/>
</dbReference>
<protein>
    <recommendedName>
        <fullName evidence="8 9">Chromosomal replication initiator protein DnaA</fullName>
    </recommendedName>
</protein>
<evidence type="ECO:0000256" key="9">
    <source>
        <dbReference type="NCBIfam" id="TIGR00362"/>
    </source>
</evidence>
<dbReference type="Gene3D" id="3.30.300.180">
    <property type="match status" value="1"/>
</dbReference>
<dbReference type="PANTHER" id="PTHR30050:SF2">
    <property type="entry name" value="CHROMOSOMAL REPLICATION INITIATOR PROTEIN DNAA"/>
    <property type="match status" value="1"/>
</dbReference>
<dbReference type="Proteomes" id="UP000051269">
    <property type="component" value="Unassembled WGS sequence"/>
</dbReference>
<dbReference type="Pfam" id="PF11638">
    <property type="entry name" value="DnaA_N"/>
    <property type="match status" value="1"/>
</dbReference>
<dbReference type="GO" id="GO:0008289">
    <property type="term" value="F:lipid binding"/>
    <property type="evidence" value="ECO:0007669"/>
    <property type="project" value="UniProtKB-KW"/>
</dbReference>
<gene>
    <name evidence="8" type="primary">dnaA</name>
    <name evidence="14" type="ORF">ABR82_00995</name>
</gene>
<dbReference type="InterPro" id="IPR013317">
    <property type="entry name" value="DnaA_dom"/>
</dbReference>
<dbReference type="InterPro" id="IPR003593">
    <property type="entry name" value="AAA+_ATPase"/>
</dbReference>
<comment type="caution">
    <text evidence="8">Lacks conserved residue(s) required for the propagation of feature annotation.</text>
</comment>
<dbReference type="FunFam" id="3.40.50.300:FF:000668">
    <property type="entry name" value="Chromosomal replication initiator protein DnaA"/>
    <property type="match status" value="1"/>
</dbReference>
<evidence type="ECO:0000256" key="7">
    <source>
        <dbReference type="ARBA" id="ARBA00023125"/>
    </source>
</evidence>
<dbReference type="GO" id="GO:0005886">
    <property type="term" value="C:plasma membrane"/>
    <property type="evidence" value="ECO:0007669"/>
    <property type="project" value="TreeGrafter"/>
</dbReference>
<keyword evidence="2 8" id="KW-0963">Cytoplasm</keyword>
<evidence type="ECO:0000313" key="14">
    <source>
        <dbReference type="EMBL" id="KRO63092.1"/>
    </source>
</evidence>
<dbReference type="GO" id="GO:0003688">
    <property type="term" value="F:DNA replication origin binding"/>
    <property type="evidence" value="ECO:0007669"/>
    <property type="project" value="UniProtKB-UniRule"/>
</dbReference>
<feature type="region of interest" description="Domain I, interacts with DnaA modulators" evidence="8">
    <location>
        <begin position="1"/>
        <end position="87"/>
    </location>
</feature>
<reference evidence="14 15" key="1">
    <citation type="submission" date="2015-10" db="EMBL/GenBank/DDBJ databases">
        <title>Metagenome-Assembled Genomes uncover a global brackish microbiome.</title>
        <authorList>
            <person name="Hugerth L.W."/>
            <person name="Larsson J."/>
            <person name="Alneberg J."/>
            <person name="Lindh M.V."/>
            <person name="Legrand C."/>
            <person name="Pinhassi J."/>
            <person name="Andersson A.F."/>
        </authorList>
    </citation>
    <scope>NUCLEOTIDE SEQUENCE [LARGE SCALE GENOMIC DNA]</scope>
    <source>
        <strain evidence="14">BACL18 MAG-120507-bin52</strain>
    </source>
</reference>
<comment type="subcellular location">
    <subcellularLocation>
        <location evidence="8">Cytoplasm</location>
    </subcellularLocation>
</comment>
<dbReference type="Gene3D" id="3.40.50.300">
    <property type="entry name" value="P-loop containing nucleotide triphosphate hydrolases"/>
    <property type="match status" value="1"/>
</dbReference>
<feature type="binding site" evidence="8">
    <location>
        <position position="156"/>
    </location>
    <ligand>
        <name>ATP</name>
        <dbReference type="ChEBI" id="CHEBI:30616"/>
    </ligand>
</feature>
<feature type="binding site" evidence="8">
    <location>
        <position position="157"/>
    </location>
    <ligand>
        <name>ATP</name>
        <dbReference type="ChEBI" id="CHEBI:30616"/>
    </ligand>
</feature>
<keyword evidence="3 8" id="KW-0235">DNA replication</keyword>
<dbReference type="SMART" id="SM00760">
    <property type="entry name" value="Bac_DnaA_C"/>
    <property type="match status" value="1"/>
</dbReference>
<dbReference type="Gene3D" id="1.10.8.60">
    <property type="match status" value="1"/>
</dbReference>
<name>A0A0R2RKD0_9BACT</name>
<comment type="caution">
    <text evidence="14">The sequence shown here is derived from an EMBL/GenBank/DDBJ whole genome shotgun (WGS) entry which is preliminary data.</text>
</comment>
<organism evidence="14 15">
    <name type="scientific">Verrucomicrobia subdivision 6 bacterium BACL9 MAG-120507-bin52</name>
    <dbReference type="NCBI Taxonomy" id="1655590"/>
    <lineage>
        <taxon>Bacteria</taxon>
        <taxon>Pseudomonadati</taxon>
        <taxon>Verrucomicrobiota</taxon>
        <taxon>Verrucomicrobiia</taxon>
        <taxon>Verrucomicrobiales</taxon>
        <taxon>Verrucomicrobia subdivision 6</taxon>
    </lineage>
</organism>